<gene>
    <name evidence="1" type="ORF">HPB50_015214</name>
</gene>
<accession>A0ACB7SQT4</accession>
<name>A0ACB7SQT4_HYAAI</name>
<protein>
    <submittedName>
        <fullName evidence="1">Uncharacterized protein</fullName>
    </submittedName>
</protein>
<organism evidence="1 2">
    <name type="scientific">Hyalomma asiaticum</name>
    <name type="common">Tick</name>
    <dbReference type="NCBI Taxonomy" id="266040"/>
    <lineage>
        <taxon>Eukaryota</taxon>
        <taxon>Metazoa</taxon>
        <taxon>Ecdysozoa</taxon>
        <taxon>Arthropoda</taxon>
        <taxon>Chelicerata</taxon>
        <taxon>Arachnida</taxon>
        <taxon>Acari</taxon>
        <taxon>Parasitiformes</taxon>
        <taxon>Ixodida</taxon>
        <taxon>Ixodoidea</taxon>
        <taxon>Ixodidae</taxon>
        <taxon>Hyalomminae</taxon>
        <taxon>Hyalomma</taxon>
    </lineage>
</organism>
<evidence type="ECO:0000313" key="1">
    <source>
        <dbReference type="EMBL" id="KAH6936284.1"/>
    </source>
</evidence>
<sequence length="66" mass="6984">MDDPKRGSFTPRIGRGAFTPRIGRTPFTPRIGRSTGNQEKNSDGVGDDKSTLRSSSSSSGVQGNTV</sequence>
<keyword evidence="2" id="KW-1185">Reference proteome</keyword>
<evidence type="ECO:0000313" key="2">
    <source>
        <dbReference type="Proteomes" id="UP000821845"/>
    </source>
</evidence>
<comment type="caution">
    <text evidence="1">The sequence shown here is derived from an EMBL/GenBank/DDBJ whole genome shotgun (WGS) entry which is preliminary data.</text>
</comment>
<dbReference type="EMBL" id="CM023483">
    <property type="protein sequence ID" value="KAH6936284.1"/>
    <property type="molecule type" value="Genomic_DNA"/>
</dbReference>
<reference evidence="1" key="1">
    <citation type="submission" date="2020-05" db="EMBL/GenBank/DDBJ databases">
        <title>Large-scale comparative analyses of tick genomes elucidate their genetic diversity and vector capacities.</title>
        <authorList>
            <person name="Jia N."/>
            <person name="Wang J."/>
            <person name="Shi W."/>
            <person name="Du L."/>
            <person name="Sun Y."/>
            <person name="Zhan W."/>
            <person name="Jiang J."/>
            <person name="Wang Q."/>
            <person name="Zhang B."/>
            <person name="Ji P."/>
            <person name="Sakyi L.B."/>
            <person name="Cui X."/>
            <person name="Yuan T."/>
            <person name="Jiang B."/>
            <person name="Yang W."/>
            <person name="Lam T.T.-Y."/>
            <person name="Chang Q."/>
            <person name="Ding S."/>
            <person name="Wang X."/>
            <person name="Zhu J."/>
            <person name="Ruan X."/>
            <person name="Zhao L."/>
            <person name="Wei J."/>
            <person name="Que T."/>
            <person name="Du C."/>
            <person name="Cheng J."/>
            <person name="Dai P."/>
            <person name="Han X."/>
            <person name="Huang E."/>
            <person name="Gao Y."/>
            <person name="Liu J."/>
            <person name="Shao H."/>
            <person name="Ye R."/>
            <person name="Li L."/>
            <person name="Wei W."/>
            <person name="Wang X."/>
            <person name="Wang C."/>
            <person name="Yang T."/>
            <person name="Huo Q."/>
            <person name="Li W."/>
            <person name="Guo W."/>
            <person name="Chen H."/>
            <person name="Zhou L."/>
            <person name="Ni X."/>
            <person name="Tian J."/>
            <person name="Zhou Y."/>
            <person name="Sheng Y."/>
            <person name="Liu T."/>
            <person name="Pan Y."/>
            <person name="Xia L."/>
            <person name="Li J."/>
            <person name="Zhao F."/>
            <person name="Cao W."/>
        </authorList>
    </citation>
    <scope>NUCLEOTIDE SEQUENCE</scope>
    <source>
        <strain evidence="1">Hyas-2018</strain>
    </source>
</reference>
<dbReference type="Proteomes" id="UP000821845">
    <property type="component" value="Chromosome 3"/>
</dbReference>
<proteinExistence type="predicted"/>